<gene>
    <name evidence="3" type="ORF">C6N75_19645</name>
</gene>
<dbReference type="RefSeq" id="WP_105870225.1">
    <property type="nucleotide sequence ID" value="NZ_PVLV01000300.1"/>
</dbReference>
<feature type="domain" description="DUF4097" evidence="2">
    <location>
        <begin position="128"/>
        <end position="257"/>
    </location>
</feature>
<dbReference type="InterPro" id="IPR025164">
    <property type="entry name" value="Toastrack_DUF4097"/>
</dbReference>
<dbReference type="OrthoDB" id="5243271at2"/>
<keyword evidence="4" id="KW-1185">Reference proteome</keyword>
<dbReference type="PROSITE" id="PS51257">
    <property type="entry name" value="PROKAR_LIPOPROTEIN"/>
    <property type="match status" value="1"/>
</dbReference>
<dbReference type="AlphaFoldDB" id="A0A2S9PT16"/>
<evidence type="ECO:0000256" key="1">
    <source>
        <dbReference type="SAM" id="SignalP"/>
    </source>
</evidence>
<keyword evidence="1" id="KW-0732">Signal</keyword>
<dbReference type="Proteomes" id="UP000239322">
    <property type="component" value="Unassembled WGS sequence"/>
</dbReference>
<comment type="caution">
    <text evidence="3">The sequence shown here is derived from an EMBL/GenBank/DDBJ whole genome shotgun (WGS) entry which is preliminary data.</text>
</comment>
<proteinExistence type="predicted"/>
<protein>
    <recommendedName>
        <fullName evidence="2">DUF4097 domain-containing protein</fullName>
    </recommendedName>
</protein>
<dbReference type="EMBL" id="PVLV01000300">
    <property type="protein sequence ID" value="PRH77555.1"/>
    <property type="molecule type" value="Genomic_DNA"/>
</dbReference>
<sequence length="260" mass="26831">MVGRRVISRAVRRSLVAAGGVAAGALALTGCASSDLESAPVERKTFAFDGDTLAVQADDSEVVLVSADVGDVEVSRQVDGWGVFGSGPEPVWRLEDGKLTLAVECDAMISDCAARHEVKVPHGVAVTVDGDNGDLTAEGFGRPLRITSDNGTVTVRDSVGAVDATSNNGDIRVEGKTSEQVTARAENGDVRLALDHAPRKVDLINDNGDVVIEVPGGGAYAVDAHSDNGEVRVGVPTDPDSAHAVRVRTANGDVTVRPAS</sequence>
<feature type="signal peptide" evidence="1">
    <location>
        <begin position="1"/>
        <end position="27"/>
    </location>
</feature>
<name>A0A2S9PT16_9ACTN</name>
<evidence type="ECO:0000259" key="2">
    <source>
        <dbReference type="Pfam" id="PF13349"/>
    </source>
</evidence>
<organism evidence="3 4">
    <name type="scientific">Streptomyces solincola</name>
    <dbReference type="NCBI Taxonomy" id="2100817"/>
    <lineage>
        <taxon>Bacteria</taxon>
        <taxon>Bacillati</taxon>
        <taxon>Actinomycetota</taxon>
        <taxon>Actinomycetes</taxon>
        <taxon>Kitasatosporales</taxon>
        <taxon>Streptomycetaceae</taxon>
        <taxon>Streptomyces</taxon>
    </lineage>
</organism>
<dbReference type="Pfam" id="PF13349">
    <property type="entry name" value="DUF4097"/>
    <property type="match status" value="1"/>
</dbReference>
<feature type="chain" id="PRO_5038619888" description="DUF4097 domain-containing protein" evidence="1">
    <location>
        <begin position="28"/>
        <end position="260"/>
    </location>
</feature>
<evidence type="ECO:0000313" key="4">
    <source>
        <dbReference type="Proteomes" id="UP000239322"/>
    </source>
</evidence>
<accession>A0A2S9PT16</accession>
<reference evidence="3 4" key="1">
    <citation type="submission" date="2018-03" db="EMBL/GenBank/DDBJ databases">
        <title>Novel Streptomyces sp. from soil.</title>
        <authorList>
            <person name="Tan G.Y.A."/>
            <person name="Lee Z.Y."/>
        </authorList>
    </citation>
    <scope>NUCLEOTIDE SEQUENCE [LARGE SCALE GENOMIC DNA]</scope>
    <source>
        <strain evidence="3 4">ST5x</strain>
    </source>
</reference>
<evidence type="ECO:0000313" key="3">
    <source>
        <dbReference type="EMBL" id="PRH77555.1"/>
    </source>
</evidence>